<comment type="caution">
    <text evidence="8">The sequence shown here is derived from an EMBL/GenBank/DDBJ whole genome shotgun (WGS) entry which is preliminary data.</text>
</comment>
<proteinExistence type="inferred from homology"/>
<sequence>MVDYDRLFSEITRRFRASDVRELLKLTEGKRVISFAGGLPDPRVFPAEELADIARNVVSELGDKALQYSPTPGVSIFRERALSFLERMGLKTSDRQLIVTTGSQEALFLTALSTLSPGDVVIMEEPGYLAAINVFKALGARIVPVPVDDKGLNTGVLAETLDRLDAEGVKPKLVYTNPTCNNPNGTTMPLDRRRELLQLASNYDMLVIEDDPYSHIAFEKTGEEVPLQALDSEGRVVYVTTFSKILAPGLRLGLTLAPSEVTARIELLKQIVDLHTSTLDQYIAAEALERGIVDKVISRAVSIYRRKRDIMIESLEENMSGVATWTKPIGGFFIFLRINGPVDMRALMPKAVERGVAYVPGDAFHVTPGAGRNTARLSYSFNTEEEIPEGISILSKLVKEVLS</sequence>
<dbReference type="Gene3D" id="3.90.1150.10">
    <property type="entry name" value="Aspartate Aminotransferase, domain 1"/>
    <property type="match status" value="1"/>
</dbReference>
<evidence type="ECO:0000256" key="6">
    <source>
        <dbReference type="ARBA" id="ARBA00022898"/>
    </source>
</evidence>
<dbReference type="InterPro" id="IPR015422">
    <property type="entry name" value="PyrdxlP-dep_Trfase_small"/>
</dbReference>
<comment type="similarity">
    <text evidence="2">Belongs to the class-I pyridoxal-phosphate-dependent aminotransferase family.</text>
</comment>
<evidence type="ECO:0000313" key="9">
    <source>
        <dbReference type="Proteomes" id="UP000291213"/>
    </source>
</evidence>
<dbReference type="PANTHER" id="PTHR42790">
    <property type="entry name" value="AMINOTRANSFERASE"/>
    <property type="match status" value="1"/>
</dbReference>
<dbReference type="Gene3D" id="3.40.640.10">
    <property type="entry name" value="Type I PLP-dependent aspartate aminotransferase-like (Major domain)"/>
    <property type="match status" value="1"/>
</dbReference>
<gene>
    <name evidence="8" type="ORF">apy_13010</name>
</gene>
<dbReference type="EMBL" id="BDMD01000078">
    <property type="protein sequence ID" value="GBF09576.1"/>
    <property type="molecule type" value="Genomic_DNA"/>
</dbReference>
<dbReference type="InterPro" id="IPR004839">
    <property type="entry name" value="Aminotransferase_I/II_large"/>
</dbReference>
<feature type="domain" description="Aminotransferase class I/classII large" evidence="7">
    <location>
        <begin position="59"/>
        <end position="389"/>
    </location>
</feature>
<evidence type="ECO:0000256" key="2">
    <source>
        <dbReference type="ARBA" id="ARBA00007441"/>
    </source>
</evidence>
<dbReference type="InterPro" id="IPR015421">
    <property type="entry name" value="PyrdxlP-dep_Trfase_major"/>
</dbReference>
<protein>
    <submittedName>
        <fullName evidence="8">Alanine glyoxylate transaminase</fullName>
    </submittedName>
</protein>
<keyword evidence="6" id="KW-0663">Pyridoxal phosphate</keyword>
<dbReference type="Pfam" id="PF00155">
    <property type="entry name" value="Aminotran_1_2"/>
    <property type="match status" value="1"/>
</dbReference>
<dbReference type="GO" id="GO:1901605">
    <property type="term" value="P:alpha-amino acid metabolic process"/>
    <property type="evidence" value="ECO:0007669"/>
    <property type="project" value="TreeGrafter"/>
</dbReference>
<comment type="subunit">
    <text evidence="3">Homodimer.</text>
</comment>
<dbReference type="PANTHER" id="PTHR42790:SF19">
    <property type="entry name" value="KYNURENINE_ALPHA-AMINOADIPATE AMINOTRANSFERASE, MITOCHONDRIAL"/>
    <property type="match status" value="1"/>
</dbReference>
<keyword evidence="4" id="KW-0032">Aminotransferase</keyword>
<dbReference type="SUPFAM" id="SSF53383">
    <property type="entry name" value="PLP-dependent transferases"/>
    <property type="match status" value="1"/>
</dbReference>
<dbReference type="InterPro" id="IPR050859">
    <property type="entry name" value="Class-I_PLP-dep_aminotransf"/>
</dbReference>
<evidence type="ECO:0000313" key="8">
    <source>
        <dbReference type="EMBL" id="GBF09576.1"/>
    </source>
</evidence>
<dbReference type="OrthoDB" id="372018at2157"/>
<evidence type="ECO:0000256" key="5">
    <source>
        <dbReference type="ARBA" id="ARBA00022679"/>
    </source>
</evidence>
<dbReference type="GO" id="GO:0030170">
    <property type="term" value="F:pyridoxal phosphate binding"/>
    <property type="evidence" value="ECO:0007669"/>
    <property type="project" value="InterPro"/>
</dbReference>
<reference evidence="8 9" key="1">
    <citation type="submission" date="2017-02" db="EMBL/GenBank/DDBJ databases">
        <title>isolation and characterization of a novel temperate virus Aeropyrum globular virus 1 infecting hyperthermophilic archaeon Aeropyrum.</title>
        <authorList>
            <person name="Yumiya M."/>
            <person name="Yoshida T."/>
            <person name="Sako Y."/>
        </authorList>
    </citation>
    <scope>NUCLEOTIDE SEQUENCE [LARGE SCALE GENOMIC DNA]</scope>
    <source>
        <strain evidence="8 9">YK1-12-2013</strain>
    </source>
</reference>
<dbReference type="RefSeq" id="WP_131160531.1">
    <property type="nucleotide sequence ID" value="NZ_BDMD01000078.1"/>
</dbReference>
<dbReference type="FunFam" id="3.40.640.10:FF:000053">
    <property type="entry name" value="Aminotransferase, class I"/>
    <property type="match status" value="1"/>
</dbReference>
<evidence type="ECO:0000256" key="3">
    <source>
        <dbReference type="ARBA" id="ARBA00011738"/>
    </source>
</evidence>
<dbReference type="InterPro" id="IPR015424">
    <property type="entry name" value="PyrdxlP-dep_Trfase"/>
</dbReference>
<evidence type="ECO:0000259" key="7">
    <source>
        <dbReference type="Pfam" id="PF00155"/>
    </source>
</evidence>
<dbReference type="CDD" id="cd00609">
    <property type="entry name" value="AAT_like"/>
    <property type="match status" value="1"/>
</dbReference>
<organism evidence="8 9">
    <name type="scientific">Aeropyrum pernix</name>
    <dbReference type="NCBI Taxonomy" id="56636"/>
    <lineage>
        <taxon>Archaea</taxon>
        <taxon>Thermoproteota</taxon>
        <taxon>Thermoprotei</taxon>
        <taxon>Desulfurococcales</taxon>
        <taxon>Desulfurococcaceae</taxon>
        <taxon>Aeropyrum</taxon>
    </lineage>
</organism>
<dbReference type="GO" id="GO:0008483">
    <property type="term" value="F:transaminase activity"/>
    <property type="evidence" value="ECO:0007669"/>
    <property type="project" value="UniProtKB-KW"/>
</dbReference>
<dbReference type="AlphaFoldDB" id="A0A401HAT3"/>
<evidence type="ECO:0000256" key="4">
    <source>
        <dbReference type="ARBA" id="ARBA00022576"/>
    </source>
</evidence>
<evidence type="ECO:0000256" key="1">
    <source>
        <dbReference type="ARBA" id="ARBA00001933"/>
    </source>
</evidence>
<comment type="cofactor">
    <cofactor evidence="1">
        <name>pyridoxal 5'-phosphate</name>
        <dbReference type="ChEBI" id="CHEBI:597326"/>
    </cofactor>
</comment>
<accession>A0A401HAT3</accession>
<dbReference type="Proteomes" id="UP000291213">
    <property type="component" value="Unassembled WGS sequence"/>
</dbReference>
<name>A0A401HAT3_AERPX</name>
<keyword evidence="5" id="KW-0808">Transferase</keyword>